<accession>A0ABY7DEW6</accession>
<feature type="domain" description="Sushi" evidence="6">
    <location>
        <begin position="164"/>
        <end position="214"/>
    </location>
</feature>
<feature type="domain" description="Sushi" evidence="6">
    <location>
        <begin position="36"/>
        <end position="95"/>
    </location>
</feature>
<keyword evidence="4" id="KW-0325">Glycoprotein</keyword>
<feature type="domain" description="Sushi" evidence="6">
    <location>
        <begin position="398"/>
        <end position="449"/>
    </location>
</feature>
<dbReference type="Gene3D" id="2.10.70.10">
    <property type="entry name" value="Complement Module, domain 1"/>
    <property type="match status" value="7"/>
</dbReference>
<evidence type="ECO:0000256" key="3">
    <source>
        <dbReference type="ARBA" id="ARBA00023157"/>
    </source>
</evidence>
<dbReference type="InterPro" id="IPR000436">
    <property type="entry name" value="Sushi_SCR_CCP_dom"/>
</dbReference>
<evidence type="ECO:0000259" key="6">
    <source>
        <dbReference type="PROSITE" id="PS50923"/>
    </source>
</evidence>
<organism evidence="7 8">
    <name type="scientific">Mya arenaria</name>
    <name type="common">Soft-shell clam</name>
    <dbReference type="NCBI Taxonomy" id="6604"/>
    <lineage>
        <taxon>Eukaryota</taxon>
        <taxon>Metazoa</taxon>
        <taxon>Spiralia</taxon>
        <taxon>Lophotrochozoa</taxon>
        <taxon>Mollusca</taxon>
        <taxon>Bivalvia</taxon>
        <taxon>Autobranchia</taxon>
        <taxon>Heteroconchia</taxon>
        <taxon>Euheterodonta</taxon>
        <taxon>Imparidentia</taxon>
        <taxon>Neoheterodontei</taxon>
        <taxon>Myida</taxon>
        <taxon>Myoidea</taxon>
        <taxon>Myidae</taxon>
        <taxon>Mya</taxon>
    </lineage>
</organism>
<dbReference type="PROSITE" id="PS50923">
    <property type="entry name" value="SUSHI"/>
    <property type="match status" value="5"/>
</dbReference>
<feature type="domain" description="Sushi" evidence="6">
    <location>
        <begin position="96"/>
        <end position="156"/>
    </location>
</feature>
<dbReference type="SMART" id="SM00032">
    <property type="entry name" value="CCP"/>
    <property type="match status" value="5"/>
</dbReference>
<dbReference type="PANTHER" id="PTHR19325">
    <property type="entry name" value="COMPLEMENT COMPONENT-RELATED SUSHI DOMAIN-CONTAINING"/>
    <property type="match status" value="1"/>
</dbReference>
<dbReference type="Pfam" id="PF00084">
    <property type="entry name" value="Sushi"/>
    <property type="match status" value="5"/>
</dbReference>
<gene>
    <name evidence="7" type="ORF">MAR_028914</name>
</gene>
<feature type="disulfide bond" evidence="5">
    <location>
        <begin position="98"/>
        <end position="141"/>
    </location>
</feature>
<dbReference type="SUPFAM" id="SSF57535">
    <property type="entry name" value="Complement control module/SCR domain"/>
    <property type="match status" value="7"/>
</dbReference>
<dbReference type="PANTHER" id="PTHR19325:SF575">
    <property type="entry name" value="LOCOMOTION-RELATED PROTEIN HIKARU GENKI"/>
    <property type="match status" value="1"/>
</dbReference>
<sequence>MATRSYLILTSGRLFHSYVIMYLPLISKIQPCLTVKQCDKIAVSFAAASPDQAKYDYATSVAYTCFINYNHTAGDLTRTCDDTPAWDGSLPTCTIAACLPPPTTTMGTFAPTETIYQFGTNATYTCTVGYYISAGDDTLDCQNDGTWLGTAPTCSSCIQEDSTYMTSIPDQVLHNFGGIIDYTCNLGYNHSSGDVNRTCLPSGLWSGVLPDCVIITCLVPDAPSYSSISSVATEVNYNTSITYTCDLGYNRTSGDATRRCTELATFEGTESTCTITYACDKGYWLLSGDLAHTCNEFADWTDVTPVCTIVTCLKPTESYITFSPNTATYDFNTTVTGTCVIGYNHTDGDKTRTFITCLVPDAPSYSSISSVATEVNYNTSITYTCDLGYNRTNGDATRRCTELATFEGTESTCTITYACDNGYWLLSGDLTHTCNEFADWTDVTPVCTIVTCPKPTESYITFSPNTATYDFNTTVTGTCVIGYNHTDGDKTRTFL</sequence>
<evidence type="ECO:0000313" key="7">
    <source>
        <dbReference type="EMBL" id="WAQ96224.1"/>
    </source>
</evidence>
<evidence type="ECO:0000256" key="2">
    <source>
        <dbReference type="ARBA" id="ARBA00022737"/>
    </source>
</evidence>
<evidence type="ECO:0000256" key="4">
    <source>
        <dbReference type="ARBA" id="ARBA00023180"/>
    </source>
</evidence>
<comment type="caution">
    <text evidence="5">Lacks conserved residue(s) required for the propagation of feature annotation.</text>
</comment>
<keyword evidence="3 5" id="KW-1015">Disulfide bond</keyword>
<dbReference type="EMBL" id="CP111013">
    <property type="protein sequence ID" value="WAQ96224.1"/>
    <property type="molecule type" value="Genomic_DNA"/>
</dbReference>
<keyword evidence="1 5" id="KW-0768">Sushi</keyword>
<dbReference type="InterPro" id="IPR050350">
    <property type="entry name" value="Compl-Cell_Adhes-Reg"/>
</dbReference>
<proteinExistence type="predicted"/>
<evidence type="ECO:0000256" key="5">
    <source>
        <dbReference type="PROSITE-ProRule" id="PRU00302"/>
    </source>
</evidence>
<keyword evidence="2" id="KW-0677">Repeat</keyword>
<dbReference type="InterPro" id="IPR035976">
    <property type="entry name" value="Sushi/SCR/CCP_sf"/>
</dbReference>
<feature type="domain" description="Sushi" evidence="6">
    <location>
        <begin position="258"/>
        <end position="309"/>
    </location>
</feature>
<name>A0ABY7DEW6_MYAAR</name>
<dbReference type="CDD" id="cd00033">
    <property type="entry name" value="CCP"/>
    <property type="match status" value="4"/>
</dbReference>
<evidence type="ECO:0000313" key="8">
    <source>
        <dbReference type="Proteomes" id="UP001164746"/>
    </source>
</evidence>
<reference evidence="7" key="1">
    <citation type="submission" date="2022-11" db="EMBL/GenBank/DDBJ databases">
        <title>Centuries of genome instability and evolution in soft-shell clam transmissible cancer (bioRxiv).</title>
        <authorList>
            <person name="Hart S.F.M."/>
            <person name="Yonemitsu M.A."/>
            <person name="Giersch R.M."/>
            <person name="Beal B.F."/>
            <person name="Arriagada G."/>
            <person name="Davis B.W."/>
            <person name="Ostrander E.A."/>
            <person name="Goff S.P."/>
            <person name="Metzger M.J."/>
        </authorList>
    </citation>
    <scope>NUCLEOTIDE SEQUENCE</scope>
    <source>
        <strain evidence="7">MELC-2E11</strain>
        <tissue evidence="7">Siphon/mantle</tissue>
    </source>
</reference>
<evidence type="ECO:0000256" key="1">
    <source>
        <dbReference type="ARBA" id="ARBA00022659"/>
    </source>
</evidence>
<keyword evidence="8" id="KW-1185">Reference proteome</keyword>
<dbReference type="Proteomes" id="UP001164746">
    <property type="component" value="Chromosome 2"/>
</dbReference>
<protein>
    <submittedName>
        <fullName evidence="7">CSMD1-like protein</fullName>
    </submittedName>
</protein>